<evidence type="ECO:0000256" key="1">
    <source>
        <dbReference type="ARBA" id="ARBA00006484"/>
    </source>
</evidence>
<dbReference type="GO" id="GO:0016491">
    <property type="term" value="F:oxidoreductase activity"/>
    <property type="evidence" value="ECO:0007669"/>
    <property type="project" value="UniProtKB-KW"/>
</dbReference>
<organism evidence="5 6">
    <name type="scientific">Phenylobacterium terrae</name>
    <dbReference type="NCBI Taxonomy" id="2665495"/>
    <lineage>
        <taxon>Bacteria</taxon>
        <taxon>Pseudomonadati</taxon>
        <taxon>Pseudomonadota</taxon>
        <taxon>Alphaproteobacteria</taxon>
        <taxon>Caulobacterales</taxon>
        <taxon>Caulobacteraceae</taxon>
        <taxon>Phenylobacterium</taxon>
    </lineage>
</organism>
<dbReference type="InterPro" id="IPR002347">
    <property type="entry name" value="SDR_fam"/>
</dbReference>
<dbReference type="PANTHER" id="PTHR43639">
    <property type="entry name" value="OXIDOREDUCTASE, SHORT-CHAIN DEHYDROGENASE/REDUCTASE FAMILY (AFU_ORTHOLOGUE AFUA_5G02870)"/>
    <property type="match status" value="1"/>
</dbReference>
<dbReference type="PROSITE" id="PS00061">
    <property type="entry name" value="ADH_SHORT"/>
    <property type="match status" value="1"/>
</dbReference>
<evidence type="ECO:0000259" key="4">
    <source>
        <dbReference type="SMART" id="SM00822"/>
    </source>
</evidence>
<dbReference type="EMBL" id="JBHUEY010000012">
    <property type="protein sequence ID" value="MFD1785936.1"/>
    <property type="molecule type" value="Genomic_DNA"/>
</dbReference>
<dbReference type="PRINTS" id="PR00081">
    <property type="entry name" value="GDHRDH"/>
</dbReference>
<evidence type="ECO:0000313" key="6">
    <source>
        <dbReference type="Proteomes" id="UP001597237"/>
    </source>
</evidence>
<dbReference type="InterPro" id="IPR057326">
    <property type="entry name" value="KR_dom"/>
</dbReference>
<proteinExistence type="inferred from homology"/>
<gene>
    <name evidence="5" type="ORF">ACFSC0_21260</name>
</gene>
<reference evidence="6" key="1">
    <citation type="journal article" date="2019" name="Int. J. Syst. Evol. Microbiol.">
        <title>The Global Catalogue of Microorganisms (GCM) 10K type strain sequencing project: providing services to taxonomists for standard genome sequencing and annotation.</title>
        <authorList>
            <consortium name="The Broad Institute Genomics Platform"/>
            <consortium name="The Broad Institute Genome Sequencing Center for Infectious Disease"/>
            <person name="Wu L."/>
            <person name="Ma J."/>
        </authorList>
    </citation>
    <scope>NUCLEOTIDE SEQUENCE [LARGE SCALE GENOMIC DNA]</scope>
    <source>
        <strain evidence="6">DFY28</strain>
    </source>
</reference>
<dbReference type="SMART" id="SM00822">
    <property type="entry name" value="PKS_KR"/>
    <property type="match status" value="1"/>
</dbReference>
<dbReference type="InterPro" id="IPR036291">
    <property type="entry name" value="NAD(P)-bd_dom_sf"/>
</dbReference>
<dbReference type="EC" id="1.1.1.-" evidence="5"/>
<feature type="domain" description="Ketoreductase" evidence="4">
    <location>
        <begin position="7"/>
        <end position="186"/>
    </location>
</feature>
<dbReference type="Pfam" id="PF00106">
    <property type="entry name" value="adh_short"/>
    <property type="match status" value="1"/>
</dbReference>
<dbReference type="SUPFAM" id="SSF51735">
    <property type="entry name" value="NAD(P)-binding Rossmann-fold domains"/>
    <property type="match status" value="1"/>
</dbReference>
<name>A0ABW4N7K0_9CAUL</name>
<comment type="similarity">
    <text evidence="1 3">Belongs to the short-chain dehydrogenases/reductases (SDR) family.</text>
</comment>
<dbReference type="PRINTS" id="PR00080">
    <property type="entry name" value="SDRFAMILY"/>
</dbReference>
<protein>
    <submittedName>
        <fullName evidence="5">SDR family NAD(P)-dependent oxidoreductase</fullName>
        <ecNumber evidence="5">1.1.1.-</ecNumber>
    </submittedName>
</protein>
<keyword evidence="2 5" id="KW-0560">Oxidoreductase</keyword>
<evidence type="ECO:0000313" key="5">
    <source>
        <dbReference type="EMBL" id="MFD1785936.1"/>
    </source>
</evidence>
<dbReference type="CDD" id="cd05233">
    <property type="entry name" value="SDR_c"/>
    <property type="match status" value="1"/>
</dbReference>
<keyword evidence="6" id="KW-1185">Reference proteome</keyword>
<evidence type="ECO:0000256" key="3">
    <source>
        <dbReference type="RuleBase" id="RU000363"/>
    </source>
</evidence>
<dbReference type="InterPro" id="IPR020904">
    <property type="entry name" value="Sc_DH/Rdtase_CS"/>
</dbReference>
<accession>A0ABW4N7K0</accession>
<dbReference type="Proteomes" id="UP001597237">
    <property type="component" value="Unassembled WGS sequence"/>
</dbReference>
<dbReference type="RefSeq" id="WP_377283511.1">
    <property type="nucleotide sequence ID" value="NZ_JBHRSI010000009.1"/>
</dbReference>
<evidence type="ECO:0000256" key="2">
    <source>
        <dbReference type="ARBA" id="ARBA00023002"/>
    </source>
</evidence>
<dbReference type="PANTHER" id="PTHR43639:SF1">
    <property type="entry name" value="SHORT-CHAIN DEHYDROGENASE_REDUCTASE FAMILY PROTEIN"/>
    <property type="match status" value="1"/>
</dbReference>
<sequence>MQEFIGKRALVTGGGRGIGAAIVRRLAAGGAKVAVTYAAGAEHARRVTEEIAQAGGVAMALQADNRDAAALGDAVDAAAVAWGGLDILVNNAGVFHAAPIDALSLEAFDETMAINLRAVFVATKAVLPHMPDGGRIISIGSNLASQAPTPGLVAYSTSKAALIGFTRALARDLGPRGITVNVVHPGSTDTDMNPADGEAADAQRGRMAHQRFADPAEIAAVVAFLASEAGRSVNGAGWLIDNGANA</sequence>
<dbReference type="Gene3D" id="3.40.50.720">
    <property type="entry name" value="NAD(P)-binding Rossmann-like Domain"/>
    <property type="match status" value="1"/>
</dbReference>
<comment type="caution">
    <text evidence="5">The sequence shown here is derived from an EMBL/GenBank/DDBJ whole genome shotgun (WGS) entry which is preliminary data.</text>
</comment>